<accession>A0AAJ6ZCK8</accession>
<dbReference type="InterPro" id="IPR001810">
    <property type="entry name" value="F-box_dom"/>
</dbReference>
<feature type="domain" description="F-box" evidence="1">
    <location>
        <begin position="19"/>
        <end position="65"/>
    </location>
</feature>
<protein>
    <submittedName>
        <fullName evidence="2">Cell division control protein 4-like</fullName>
    </submittedName>
</protein>
<dbReference type="RefSeq" id="XP_013169667.1">
    <property type="nucleotide sequence ID" value="XM_013314213.1"/>
</dbReference>
<dbReference type="PROSITE" id="PS50181">
    <property type="entry name" value="FBOX"/>
    <property type="match status" value="1"/>
</dbReference>
<name>A0AAJ6ZCK8_PAPXU</name>
<dbReference type="GeneID" id="106119299"/>
<dbReference type="Pfam" id="PF12937">
    <property type="entry name" value="F-box-like"/>
    <property type="match status" value="1"/>
</dbReference>
<proteinExistence type="predicted"/>
<evidence type="ECO:0000259" key="1">
    <source>
        <dbReference type="PROSITE" id="PS50181"/>
    </source>
</evidence>
<dbReference type="InterPro" id="IPR036047">
    <property type="entry name" value="F-box-like_dom_sf"/>
</dbReference>
<dbReference type="Proteomes" id="UP000694872">
    <property type="component" value="Unplaced"/>
</dbReference>
<sequence>MDNSGIFVFGIALWDERKRDSISALPLEMSWKIFSYLDDASLRNATRVGPVWRKIILSNKELKNRLNIFETVLMFGSRSIIKYIKNGKRRLKNKAKNYLTLGETAVKTTKMIFKNKRGGDDLILYTKRYKLC</sequence>
<gene>
    <name evidence="2" type="primary">LOC106119299</name>
</gene>
<reference evidence="2" key="1">
    <citation type="submission" date="2025-08" db="UniProtKB">
        <authorList>
            <consortium name="RefSeq"/>
        </authorList>
    </citation>
    <scope>IDENTIFICATION</scope>
</reference>
<dbReference type="AlphaFoldDB" id="A0AAJ6ZCK8"/>
<evidence type="ECO:0000313" key="2">
    <source>
        <dbReference type="RefSeq" id="XP_013169667.1"/>
    </source>
</evidence>
<organism evidence="2">
    <name type="scientific">Papilio xuthus</name>
    <name type="common">Asian swallowtail butterfly</name>
    <dbReference type="NCBI Taxonomy" id="66420"/>
    <lineage>
        <taxon>Eukaryota</taxon>
        <taxon>Metazoa</taxon>
        <taxon>Ecdysozoa</taxon>
        <taxon>Arthropoda</taxon>
        <taxon>Hexapoda</taxon>
        <taxon>Insecta</taxon>
        <taxon>Pterygota</taxon>
        <taxon>Neoptera</taxon>
        <taxon>Endopterygota</taxon>
        <taxon>Lepidoptera</taxon>
        <taxon>Glossata</taxon>
        <taxon>Ditrysia</taxon>
        <taxon>Papilionoidea</taxon>
        <taxon>Papilionidae</taxon>
        <taxon>Papilioninae</taxon>
        <taxon>Papilio</taxon>
    </lineage>
</organism>
<dbReference type="Gene3D" id="1.20.1280.50">
    <property type="match status" value="1"/>
</dbReference>
<dbReference type="SUPFAM" id="SSF81383">
    <property type="entry name" value="F-box domain"/>
    <property type="match status" value="1"/>
</dbReference>
<dbReference type="KEGG" id="pxu:106119299"/>